<dbReference type="EMBL" id="JAGGKK010000020">
    <property type="protein sequence ID" value="MBP1950255.1"/>
    <property type="molecule type" value="Genomic_DNA"/>
</dbReference>
<gene>
    <name evidence="1" type="ORF">J2Z82_003212</name>
</gene>
<protein>
    <submittedName>
        <fullName evidence="1">Uncharacterized protein</fullName>
    </submittedName>
</protein>
<proteinExistence type="predicted"/>
<comment type="caution">
    <text evidence="1">The sequence shown here is derived from an EMBL/GenBank/DDBJ whole genome shotgun (WGS) entry which is preliminary data.</text>
</comment>
<evidence type="ECO:0000313" key="1">
    <source>
        <dbReference type="EMBL" id="MBP1950255.1"/>
    </source>
</evidence>
<evidence type="ECO:0000313" key="2">
    <source>
        <dbReference type="Proteomes" id="UP001519328"/>
    </source>
</evidence>
<reference evidence="1 2" key="1">
    <citation type="submission" date="2021-03" db="EMBL/GenBank/DDBJ databases">
        <title>Genomic Encyclopedia of Type Strains, Phase IV (KMG-IV): sequencing the most valuable type-strain genomes for metagenomic binning, comparative biology and taxonomic classification.</title>
        <authorList>
            <person name="Goeker M."/>
        </authorList>
    </citation>
    <scope>NUCLEOTIDE SEQUENCE [LARGE SCALE GENOMIC DNA]</scope>
    <source>
        <strain evidence="1 2">DSM 21085</strain>
    </source>
</reference>
<sequence length="31" mass="3793">MEKWKLWYPKPQIRYESHCENCGTGVIEHDD</sequence>
<name>A0ABS4HH51_9BACI</name>
<keyword evidence="2" id="KW-1185">Reference proteome</keyword>
<accession>A0ABS4HH51</accession>
<organism evidence="1 2">
    <name type="scientific">Virgibacillus litoralis</name>
    <dbReference type="NCBI Taxonomy" id="578221"/>
    <lineage>
        <taxon>Bacteria</taxon>
        <taxon>Bacillati</taxon>
        <taxon>Bacillota</taxon>
        <taxon>Bacilli</taxon>
        <taxon>Bacillales</taxon>
        <taxon>Bacillaceae</taxon>
        <taxon>Virgibacillus</taxon>
    </lineage>
</organism>
<dbReference type="Proteomes" id="UP001519328">
    <property type="component" value="Unassembled WGS sequence"/>
</dbReference>